<evidence type="ECO:0000256" key="1">
    <source>
        <dbReference type="SAM" id="MobiDB-lite"/>
    </source>
</evidence>
<feature type="region of interest" description="Disordered" evidence="1">
    <location>
        <begin position="293"/>
        <end position="312"/>
    </location>
</feature>
<sequence>MVRNLSFETISQASSVDSEQNLEMKRTTASQHKTMATSLNSVFSHQQAIHNQFSSSIISSDINNKEFDISPNVYHQKSISELKRGGIKSTLTTSCAEDFKSTLNIDTDVNTPNQLHGKKYLTSLNEPKKEVNGLVQPQAQVKRETRRIANVSCYANKFSIQETALHNSQHRPESILRDSRYSYGSLAHQGSSAETTIRRSASSVTFSAPTVHLISGEYDKNMWYSEVDERKMIMGMIRSKMRKEQKKRARLMSGHDSSTSHANAVSSKTGDEEFIAAVNCQTQNISNLFNENEKESKVRMEKPNNDQNALKVPNSHCCVDRKEVTKKEPPMLARDGLIVDWDRS</sequence>
<reference evidence="2" key="1">
    <citation type="submission" date="2021-01" db="EMBL/GenBank/DDBJ databases">
        <authorList>
            <person name="Corre E."/>
            <person name="Pelletier E."/>
            <person name="Niang G."/>
            <person name="Scheremetjew M."/>
            <person name="Finn R."/>
            <person name="Kale V."/>
            <person name="Holt S."/>
            <person name="Cochrane G."/>
            <person name="Meng A."/>
            <person name="Brown T."/>
            <person name="Cohen L."/>
        </authorList>
    </citation>
    <scope>NUCLEOTIDE SEQUENCE</scope>
    <source>
        <strain evidence="2">GSO104</strain>
    </source>
</reference>
<name>A0A7S4RI14_9STRA</name>
<accession>A0A7S4RI14</accession>
<organism evidence="2">
    <name type="scientific">Ditylum brightwellii</name>
    <dbReference type="NCBI Taxonomy" id="49249"/>
    <lineage>
        <taxon>Eukaryota</taxon>
        <taxon>Sar</taxon>
        <taxon>Stramenopiles</taxon>
        <taxon>Ochrophyta</taxon>
        <taxon>Bacillariophyta</taxon>
        <taxon>Mediophyceae</taxon>
        <taxon>Lithodesmiophycidae</taxon>
        <taxon>Lithodesmiales</taxon>
        <taxon>Lithodesmiaceae</taxon>
        <taxon>Ditylum</taxon>
    </lineage>
</organism>
<dbReference type="AlphaFoldDB" id="A0A7S4RI14"/>
<dbReference type="EMBL" id="HBNS01023125">
    <property type="protein sequence ID" value="CAE4613666.1"/>
    <property type="molecule type" value="Transcribed_RNA"/>
</dbReference>
<feature type="compositionally biased region" description="Basic and acidic residues" evidence="1">
    <location>
        <begin position="293"/>
        <end position="304"/>
    </location>
</feature>
<protein>
    <submittedName>
        <fullName evidence="2">Uncharacterized protein</fullName>
    </submittedName>
</protein>
<gene>
    <name evidence="2" type="ORF">DBRI00130_LOCUS18275</name>
</gene>
<proteinExistence type="predicted"/>
<evidence type="ECO:0000313" key="2">
    <source>
        <dbReference type="EMBL" id="CAE4613666.1"/>
    </source>
</evidence>